<evidence type="ECO:0000313" key="2">
    <source>
        <dbReference type="Proteomes" id="UP000770661"/>
    </source>
</evidence>
<proteinExistence type="predicted"/>
<reference evidence="1" key="1">
    <citation type="submission" date="2020-07" db="EMBL/GenBank/DDBJ databases">
        <title>The High-quality genome of the commercially important snow crab, Chionoecetes opilio.</title>
        <authorList>
            <person name="Jeong J.-H."/>
            <person name="Ryu S."/>
        </authorList>
    </citation>
    <scope>NUCLEOTIDE SEQUENCE</scope>
    <source>
        <strain evidence="1">MADBK_172401_WGS</strain>
        <tissue evidence="1">Digestive gland</tissue>
    </source>
</reference>
<evidence type="ECO:0000313" key="1">
    <source>
        <dbReference type="EMBL" id="KAG0727683.1"/>
    </source>
</evidence>
<dbReference type="Proteomes" id="UP000770661">
    <property type="component" value="Unassembled WGS sequence"/>
</dbReference>
<dbReference type="AlphaFoldDB" id="A0A8J5CP93"/>
<accession>A0A8J5CP93</accession>
<protein>
    <submittedName>
        <fullName evidence="1">Uncharacterized protein</fullName>
    </submittedName>
</protein>
<name>A0A8J5CP93_CHIOP</name>
<comment type="caution">
    <text evidence="1">The sequence shown here is derived from an EMBL/GenBank/DDBJ whole genome shotgun (WGS) entry which is preliminary data.</text>
</comment>
<gene>
    <name evidence="1" type="ORF">GWK47_034143</name>
</gene>
<sequence length="126" mass="13940">MCLSQRIKQHKSGRPSRSWTIPPVLREQEGSSRIHAHLKMWNVAAWCMSVWAQIHGSQLRRGRKETEKRSLLAKGTMSWLALLVGVPWVDEVSPTAAECSEGGAPCLKGFCTWGTPPKAGHVSPVL</sequence>
<dbReference type="EMBL" id="JACEEZ010003076">
    <property type="protein sequence ID" value="KAG0727683.1"/>
    <property type="molecule type" value="Genomic_DNA"/>
</dbReference>
<keyword evidence="2" id="KW-1185">Reference proteome</keyword>
<organism evidence="1 2">
    <name type="scientific">Chionoecetes opilio</name>
    <name type="common">Atlantic snow crab</name>
    <name type="synonym">Cancer opilio</name>
    <dbReference type="NCBI Taxonomy" id="41210"/>
    <lineage>
        <taxon>Eukaryota</taxon>
        <taxon>Metazoa</taxon>
        <taxon>Ecdysozoa</taxon>
        <taxon>Arthropoda</taxon>
        <taxon>Crustacea</taxon>
        <taxon>Multicrustacea</taxon>
        <taxon>Malacostraca</taxon>
        <taxon>Eumalacostraca</taxon>
        <taxon>Eucarida</taxon>
        <taxon>Decapoda</taxon>
        <taxon>Pleocyemata</taxon>
        <taxon>Brachyura</taxon>
        <taxon>Eubrachyura</taxon>
        <taxon>Majoidea</taxon>
        <taxon>Majidae</taxon>
        <taxon>Chionoecetes</taxon>
    </lineage>
</organism>